<evidence type="ECO:0000259" key="3">
    <source>
        <dbReference type="Pfam" id="PF22640"/>
    </source>
</evidence>
<dbReference type="Pfam" id="PF22640">
    <property type="entry name" value="ManC_GMP_beta-helix"/>
    <property type="match status" value="1"/>
</dbReference>
<dbReference type="InterPro" id="IPR051161">
    <property type="entry name" value="Mannose-6P_isomerase_type2"/>
</dbReference>
<evidence type="ECO:0000313" key="4">
    <source>
        <dbReference type="EMBL" id="MFD1610434.1"/>
    </source>
</evidence>
<dbReference type="CDD" id="cd02509">
    <property type="entry name" value="GDP-M1P_Guanylyltransferase"/>
    <property type="match status" value="1"/>
</dbReference>
<dbReference type="InterPro" id="IPR029044">
    <property type="entry name" value="Nucleotide-diphossugar_trans"/>
</dbReference>
<proteinExistence type="inferred from homology"/>
<dbReference type="GO" id="GO:0004476">
    <property type="term" value="F:mannose-6-phosphate isomerase activity"/>
    <property type="evidence" value="ECO:0007669"/>
    <property type="project" value="UniProtKB-EC"/>
</dbReference>
<dbReference type="RefSeq" id="WP_380886099.1">
    <property type="nucleotide sequence ID" value="NZ_JBHUDY010000001.1"/>
</dbReference>
<dbReference type="SUPFAM" id="SSF53448">
    <property type="entry name" value="Nucleotide-diphospho-sugar transferases"/>
    <property type="match status" value="1"/>
</dbReference>
<evidence type="ECO:0000259" key="2">
    <source>
        <dbReference type="Pfam" id="PF00483"/>
    </source>
</evidence>
<dbReference type="PANTHER" id="PTHR46390">
    <property type="entry name" value="MANNOSE-1-PHOSPHATE GUANYLYLTRANSFERASE"/>
    <property type="match status" value="1"/>
</dbReference>
<evidence type="ECO:0000256" key="1">
    <source>
        <dbReference type="RuleBase" id="RU004190"/>
    </source>
</evidence>
<dbReference type="SUPFAM" id="SSF159283">
    <property type="entry name" value="Guanosine diphospho-D-mannose pyrophosphorylase/mannose-6-phosphate isomerase linker domain"/>
    <property type="match status" value="1"/>
</dbReference>
<dbReference type="EC" id="5.3.1.8" evidence="4"/>
<reference evidence="5" key="1">
    <citation type="journal article" date="2019" name="Int. J. Syst. Evol. Microbiol.">
        <title>The Global Catalogue of Microorganisms (GCM) 10K type strain sequencing project: providing services to taxonomists for standard genome sequencing and annotation.</title>
        <authorList>
            <consortium name="The Broad Institute Genomics Platform"/>
            <consortium name="The Broad Institute Genome Sequencing Center for Infectious Disease"/>
            <person name="Wu L."/>
            <person name="Ma J."/>
        </authorList>
    </citation>
    <scope>NUCLEOTIDE SEQUENCE [LARGE SCALE GENOMIC DNA]</scope>
    <source>
        <strain evidence="5">CGMCC 1.16275</strain>
    </source>
</reference>
<dbReference type="NCBIfam" id="TIGR01479">
    <property type="entry name" value="GMP_PMI"/>
    <property type="match status" value="1"/>
</dbReference>
<gene>
    <name evidence="4" type="ORF">ACFSCW_01310</name>
</gene>
<name>A0ABW4HXY1_9SPHN</name>
<comment type="similarity">
    <text evidence="1">Belongs to the mannose-6-phosphate isomerase type 2 family.</text>
</comment>
<dbReference type="InterPro" id="IPR005835">
    <property type="entry name" value="NTP_transferase_dom"/>
</dbReference>
<dbReference type="PANTHER" id="PTHR46390:SF1">
    <property type="entry name" value="MANNOSE-1-PHOSPHATE GUANYLYLTRANSFERASE"/>
    <property type="match status" value="1"/>
</dbReference>
<feature type="domain" description="Nucleotidyl transferase" evidence="2">
    <location>
        <begin position="7"/>
        <end position="282"/>
    </location>
</feature>
<comment type="caution">
    <text evidence="4">The sequence shown here is derived from an EMBL/GenBank/DDBJ whole genome shotgun (WGS) entry which is preliminary data.</text>
</comment>
<sequence>MSDLITPVILSGGSGTRLWPLSLPERPKQLLSIGSDRSMLQETALRTRDHTRFAPPIVVANLAHAEAIEAQLADVDCAPGALVLEPAGRNTAPAIALAALAAAPDALLLVMPSDHTIWRVNAFLDAVLRAAPLARDGWLVTFGIEPEHPETGFGYIKLGEPLSDGVHQVERFVEKPPLVEAQRMLRDGGYAWNGGIFMFRAGAYLDALAKHAPEILSPVKEAVQTARRDGARILPDARRFADSPSDSIDYAVMEKADRVAIVPVSMDWSDVGSWDAVHALGPHDEDGTVALGDVVALDTSNCLVRSDGPTIATLGVSDLIVVATGRHVLVLPRGRSQEVKRLLEAVKERDTD</sequence>
<feature type="domain" description="MannoseP isomerase/GMP-like beta-helix" evidence="3">
    <location>
        <begin position="292"/>
        <end position="344"/>
    </location>
</feature>
<dbReference type="EMBL" id="JBHUDY010000001">
    <property type="protein sequence ID" value="MFD1610434.1"/>
    <property type="molecule type" value="Genomic_DNA"/>
</dbReference>
<dbReference type="GO" id="GO:0004475">
    <property type="term" value="F:mannose-1-phosphate guanylyltransferase (GTP) activity"/>
    <property type="evidence" value="ECO:0007669"/>
    <property type="project" value="UniProtKB-EC"/>
</dbReference>
<dbReference type="InterPro" id="IPR049577">
    <property type="entry name" value="GMPP_N"/>
</dbReference>
<accession>A0ABW4HXY1</accession>
<dbReference type="Pfam" id="PF00483">
    <property type="entry name" value="NTP_transferase"/>
    <property type="match status" value="1"/>
</dbReference>
<dbReference type="EC" id="2.7.7.13" evidence="4"/>
<protein>
    <submittedName>
        <fullName evidence="4">Mannose-1-phosphate guanylyltransferase/mannose-6-phosphate isomerase</fullName>
        <ecNumber evidence="4">2.7.7.13</ecNumber>
        <ecNumber evidence="4">5.3.1.8</ecNumber>
    </submittedName>
</protein>
<keyword evidence="4" id="KW-0413">Isomerase</keyword>
<dbReference type="InterPro" id="IPR054566">
    <property type="entry name" value="ManC/GMP-like_b-helix"/>
</dbReference>
<dbReference type="Proteomes" id="UP001597115">
    <property type="component" value="Unassembled WGS sequence"/>
</dbReference>
<keyword evidence="4" id="KW-0548">Nucleotidyltransferase</keyword>
<dbReference type="Gene3D" id="3.90.550.10">
    <property type="entry name" value="Spore Coat Polysaccharide Biosynthesis Protein SpsA, Chain A"/>
    <property type="match status" value="1"/>
</dbReference>
<organism evidence="4 5">
    <name type="scientific">Sphingomonas tabacisoli</name>
    <dbReference type="NCBI Taxonomy" id="2249466"/>
    <lineage>
        <taxon>Bacteria</taxon>
        <taxon>Pseudomonadati</taxon>
        <taxon>Pseudomonadota</taxon>
        <taxon>Alphaproteobacteria</taxon>
        <taxon>Sphingomonadales</taxon>
        <taxon>Sphingomonadaceae</taxon>
        <taxon>Sphingomonas</taxon>
    </lineage>
</organism>
<dbReference type="InterPro" id="IPR006375">
    <property type="entry name" value="Man1P_GuaTrfase/Man6P_Isoase"/>
</dbReference>
<keyword evidence="5" id="KW-1185">Reference proteome</keyword>
<keyword evidence="4" id="KW-0808">Transferase</keyword>
<evidence type="ECO:0000313" key="5">
    <source>
        <dbReference type="Proteomes" id="UP001597115"/>
    </source>
</evidence>